<sequence length="1664" mass="185296">MEDWSNADDNFLRGEDEGLDSASWLDENAFASEFPELFGDILKPAEDHSGNGGSQSSDLTTMFEEFDAEIEEKARSCHVNQSCIKSILRHLFKNEHVLNVIRAIQFDGFEDFVIKCPRKMTRSKSKQNELSGNQVEKLFDDGASGEEQFDLADGWQILNPPLPEDDDNSPLSQSCPPPSSATVEIEEASLKEEQNSCICLQGGGSSRNMPNECGEEDAGDDDYMYRESDSELSKERTTLIQDLKQPLDRMLQPQPNPVEPDEKKKASNDECSCTLLGDDGDKLHFTAIELNQLQFQMRKKYLMHLKETHGSKSYFNVHNLVDAYNVVESAILHCPADRDPGTSDIITGVPQWLIPSFLFSGAFLYRKLLPTFWHSRISTGVRSRFFVSENNLFALGFTQFRCLKYSQRFKHVQQNYLPHRSEDQLQHHMQNMCAKKDNNVIRNCKLLDEEPVIQRDTESFDPLKAKPPCFWRQSCRPTWMRKFVNNRLLASSKLSASNNSQLSGVFEFNSGLKIPFKYSYGILKLSVPPNNISSSPTLVDPSTSFSRLTAEQLSCFNNSLSQGTAPKVLVHLVGKPAQISKPVASSVTVTPQSGVDANAVTVPPQRRRRRRKRMVEPIAEKVSSTSGHMIKRAKLDSAQAAFIRQPRHDQQVNVHSEVVDGSTVYPVTVALPQLRSDTSPVLQPVCDIPVNTLTVQSLPVTVLPMAPILLMPMVNVVVQPVVNMEIGAPRDTRLVPAVSDVSALQTASDLSAQPLPGLQPPPVLSSQSLTVPAPKPAPQPLPVLPTQLLSAPLALPLSVAADTAAASQPVSCLTTVSHTTVTVSDHCDVPMTSSLIDSCVHRSEKRVFETHSDLLQPLTLVVVKTGQNLAMPTVGVVARTSVTGCIVAVHPTKATSDLDPQCDSLGRSDEKMSLQLRKKRSRMERDSDAMKAMLSYSHQLELMVSEAITERYTKMLEEALFMHKSKWTQFVEVVHSLQPTDDIPPVRLVFHAFPHYVFIRCLLQVFVSLLNILNAEPKASPFLCDLLLLLFMNVQDVINVGLYVLHKNYRLALSYLVKFYVSVPDSCSSFTLFEERWRYMSAVRHRAIECSTIRAIKECHNCRDFHDALRFLSETEVPVWNEMRELLPGEEVSVNLENDYETLDVSVIPDGTEFYEDFSLMDIDRDHLGWESDTSDESADEILDAAGVCEDKNTKIVYLEPLCATSAEDVAVEVESSVEGSVTDQVVADANIEVNLKHDCEAKCVPSSSGETVNPAMNAACIRTKGFEIGAAEDSYPPWCDSLVSFGSDDSWSHDLLRQAVIDTFGTSRFAVDSNLDNDGGAVPGYDVPVDPQSLSEDNDGFGCAFPLPFTTTTGEWSWLRSLLAHLADTGSVLPALENFVKEFPDTSLSSVSAAIKLQLSADSHAHENGFLLINCLYVFYLYACSLAAMEIEVWPADMMLSSFDARSLQLLESTVEELDEGKADDMETDTLETYVQKNLYPVYVCLFPASIDAIVYGLLAPLFRVPFVHNPLRDHLKYCDNLTKFVDLISTAYLPITGADKRAHTLSVKYWNEVCLKAVNEMEEQKARSEQSSSEYRLRDKIGFFLTAAVLTLIFAVHFNLIKVLLCHQQTIHAAVPCLESTASSCPTVSRRFAVYVKSPQVFQGDEVIFFALELRPTLCCRM</sequence>
<feature type="region of interest" description="Disordered" evidence="1">
    <location>
        <begin position="206"/>
        <end position="233"/>
    </location>
</feature>
<keyword evidence="2" id="KW-0812">Transmembrane</keyword>
<proteinExistence type="predicted"/>
<dbReference type="Proteomes" id="UP000270296">
    <property type="component" value="Unassembled WGS sequence"/>
</dbReference>
<gene>
    <name evidence="4" type="ORF">SBAD_LOCUS1061</name>
</gene>
<dbReference type="WBParaSite" id="SBAD_0000109301-mRNA-1">
    <property type="protein sequence ID" value="SBAD_0000109301-mRNA-1"/>
    <property type="gene ID" value="SBAD_0000109301"/>
</dbReference>
<feature type="compositionally biased region" description="Acidic residues" evidence="1">
    <location>
        <begin position="213"/>
        <end position="222"/>
    </location>
</feature>
<evidence type="ECO:0000313" key="5">
    <source>
        <dbReference type="Proteomes" id="UP000270296"/>
    </source>
</evidence>
<keyword evidence="2" id="KW-1133">Transmembrane helix</keyword>
<name>A0A183IBR7_9BILA</name>
<dbReference type="OrthoDB" id="5835136at2759"/>
<reference evidence="6" key="1">
    <citation type="submission" date="2016-06" db="UniProtKB">
        <authorList>
            <consortium name="WormBaseParasite"/>
        </authorList>
    </citation>
    <scope>IDENTIFICATION</scope>
</reference>
<accession>A0A183IBR7</accession>
<feature type="region of interest" description="Disordered" evidence="1">
    <location>
        <begin position="156"/>
        <end position="182"/>
    </location>
</feature>
<protein>
    <submittedName>
        <fullName evidence="6">GST_C_6 domain-containing protein</fullName>
    </submittedName>
</protein>
<reference evidence="4 5" key="2">
    <citation type="submission" date="2018-11" db="EMBL/GenBank/DDBJ databases">
        <authorList>
            <consortium name="Pathogen Informatics"/>
        </authorList>
    </citation>
    <scope>NUCLEOTIDE SEQUENCE [LARGE SCALE GENOMIC DNA]</scope>
</reference>
<evidence type="ECO:0000313" key="4">
    <source>
        <dbReference type="EMBL" id="VDO93072.1"/>
    </source>
</evidence>
<evidence type="ECO:0000313" key="6">
    <source>
        <dbReference type="WBParaSite" id="SBAD_0000109301-mRNA-1"/>
    </source>
</evidence>
<feature type="transmembrane region" description="Helical" evidence="2">
    <location>
        <begin position="1583"/>
        <end position="1603"/>
    </location>
</feature>
<feature type="region of interest" description="Disordered" evidence="1">
    <location>
        <begin position="752"/>
        <end position="777"/>
    </location>
</feature>
<dbReference type="Pfam" id="PF17171">
    <property type="entry name" value="GST_C_6"/>
    <property type="match status" value="1"/>
</dbReference>
<evidence type="ECO:0000256" key="2">
    <source>
        <dbReference type="SAM" id="Phobius"/>
    </source>
</evidence>
<organism evidence="6">
    <name type="scientific">Soboliphyme baturini</name>
    <dbReference type="NCBI Taxonomy" id="241478"/>
    <lineage>
        <taxon>Eukaryota</taxon>
        <taxon>Metazoa</taxon>
        <taxon>Ecdysozoa</taxon>
        <taxon>Nematoda</taxon>
        <taxon>Enoplea</taxon>
        <taxon>Dorylaimia</taxon>
        <taxon>Dioctophymatida</taxon>
        <taxon>Dioctophymatoidea</taxon>
        <taxon>Soboliphymatidae</taxon>
        <taxon>Soboliphyme</taxon>
    </lineage>
</organism>
<evidence type="ECO:0000259" key="3">
    <source>
        <dbReference type="Pfam" id="PF17171"/>
    </source>
</evidence>
<feature type="domain" description="Metaxin glutathione S-transferase" evidence="3">
    <location>
        <begin position="1489"/>
        <end position="1529"/>
    </location>
</feature>
<keyword evidence="5" id="KW-1185">Reference proteome</keyword>
<keyword evidence="2" id="KW-0472">Membrane</keyword>
<dbReference type="EMBL" id="UZAM01006698">
    <property type="protein sequence ID" value="VDO93072.1"/>
    <property type="molecule type" value="Genomic_DNA"/>
</dbReference>
<evidence type="ECO:0000256" key="1">
    <source>
        <dbReference type="SAM" id="MobiDB-lite"/>
    </source>
</evidence>
<dbReference type="InterPro" id="IPR033468">
    <property type="entry name" value="Metaxin_GST"/>
</dbReference>
<feature type="compositionally biased region" description="Basic and acidic residues" evidence="1">
    <location>
        <begin position="223"/>
        <end position="233"/>
    </location>
</feature>
<feature type="region of interest" description="Disordered" evidence="1">
    <location>
        <begin position="248"/>
        <end position="267"/>
    </location>
</feature>